<comment type="caution">
    <text evidence="1">The sequence shown here is derived from an EMBL/GenBank/DDBJ whole genome shotgun (WGS) entry which is preliminary data.</text>
</comment>
<evidence type="ECO:0000313" key="1">
    <source>
        <dbReference type="EMBL" id="OKH29993.1"/>
    </source>
</evidence>
<accession>A0A1U7I1Z2</accession>
<evidence type="ECO:0008006" key="3">
    <source>
        <dbReference type="Google" id="ProtNLM"/>
    </source>
</evidence>
<evidence type="ECO:0000313" key="2">
    <source>
        <dbReference type="Proteomes" id="UP000185860"/>
    </source>
</evidence>
<proteinExistence type="predicted"/>
<organism evidence="1 2">
    <name type="scientific">[Phormidium ambiguum] IAM M-71</name>
    <dbReference type="NCBI Taxonomy" id="454136"/>
    <lineage>
        <taxon>Bacteria</taxon>
        <taxon>Bacillati</taxon>
        <taxon>Cyanobacteriota</taxon>
        <taxon>Cyanophyceae</taxon>
        <taxon>Oscillatoriophycideae</taxon>
        <taxon>Aerosakkonematales</taxon>
        <taxon>Aerosakkonemataceae</taxon>
        <taxon>Floridanema</taxon>
    </lineage>
</organism>
<dbReference type="Proteomes" id="UP000185860">
    <property type="component" value="Unassembled WGS sequence"/>
</dbReference>
<gene>
    <name evidence="1" type="ORF">NIES2119_31710</name>
</gene>
<dbReference type="STRING" id="454136.NIES2119_31710"/>
<dbReference type="AlphaFoldDB" id="A0A1U7I1Z2"/>
<sequence length="234" mass="26321">MRQINLWLIAVVLSGIGISLSQNYSLAKLADLKILIAEKTPSENANSQLPWEDLYNRVPPPRDDVPAGSRGDICVITPAKPGKIGVVWSDRPLFLWRGSIRKIEVRLRSSKQALWSQTVSDKESSIIYNGAVLEPGQSYDLVLFNQRSVPIFRVTFQIMKKEERERITSDLTSLEAQLKQEGATAEKIAHAKANYFASRGMWGDVLLEAYKIEKPSDSLSKFKNSALEQFCPRN</sequence>
<name>A0A1U7I1Z2_9CYAN</name>
<protein>
    <recommendedName>
        <fullName evidence="3">DUF928 domain-containing protein</fullName>
    </recommendedName>
</protein>
<reference evidence="1 2" key="1">
    <citation type="submission" date="2016-11" db="EMBL/GenBank/DDBJ databases">
        <title>Draft Genome Sequences of Nine Cyanobacterial Strains from Diverse Habitats.</title>
        <authorList>
            <person name="Zhu T."/>
            <person name="Hou S."/>
            <person name="Lu X."/>
            <person name="Hess W.R."/>
        </authorList>
    </citation>
    <scope>NUCLEOTIDE SEQUENCE [LARGE SCALE GENOMIC DNA]</scope>
    <source>
        <strain evidence="1 2">IAM M-71</strain>
    </source>
</reference>
<dbReference type="OrthoDB" id="468489at2"/>
<dbReference type="RefSeq" id="WP_073597482.1">
    <property type="nucleotide sequence ID" value="NZ_MRCE01000075.1"/>
</dbReference>
<dbReference type="EMBL" id="MRCE01000075">
    <property type="protein sequence ID" value="OKH29993.1"/>
    <property type="molecule type" value="Genomic_DNA"/>
</dbReference>